<evidence type="ECO:0000259" key="1">
    <source>
        <dbReference type="Pfam" id="PF06114"/>
    </source>
</evidence>
<protein>
    <submittedName>
        <fullName evidence="2">ImmA/IrrE family metallo-endopeptidase</fullName>
    </submittedName>
</protein>
<dbReference type="AlphaFoldDB" id="A0A845QWA5"/>
<sequence length="280" mass="32929">MKNLDNKLKKPPINPLSIIETMDNCKYKLDDLCGEEGYTLYRADKNFYLICINDTLYKPRMSFTTAHEIGHVVLGHFRDYKNKELSEEEEQILDKEADVFAGEILMPENQIHSCNLNNIHELKDYFKVSKEAMEVRLKFLNYDSILDNTKLNKSQLKMKSKLILLNEIKNTVKKFHNKTKEEKTMADQIIEQYKGYPVDKDKQLYNCPKCEFYDISKDDNYCPICGTYLYNKCENQDCSKIQEGYARFCTSCGSSTYLYKNGFLNKYKNDSYIDDEDLPF</sequence>
<gene>
    <name evidence="2" type="ORF">D3Z33_02865</name>
</gene>
<organism evidence="2 3">
    <name type="scientific">Senegalia massiliensis</name>
    <dbReference type="NCBI Taxonomy" id="1720316"/>
    <lineage>
        <taxon>Bacteria</taxon>
        <taxon>Bacillati</taxon>
        <taxon>Bacillota</taxon>
        <taxon>Clostridia</taxon>
        <taxon>Eubacteriales</taxon>
        <taxon>Clostridiaceae</taxon>
        <taxon>Senegalia</taxon>
    </lineage>
</organism>
<dbReference type="PANTHER" id="PTHR43236:SF2">
    <property type="entry name" value="BLL0069 PROTEIN"/>
    <property type="match status" value="1"/>
</dbReference>
<dbReference type="OrthoDB" id="581382at2"/>
<keyword evidence="3" id="KW-1185">Reference proteome</keyword>
<dbReference type="Pfam" id="PF06114">
    <property type="entry name" value="Peptidase_M78"/>
    <property type="match status" value="1"/>
</dbReference>
<reference evidence="2 3" key="1">
    <citation type="submission" date="2018-08" db="EMBL/GenBank/DDBJ databases">
        <title>Murine metabolic-syndrome-specific gut microbial biobank.</title>
        <authorList>
            <person name="Liu C."/>
        </authorList>
    </citation>
    <scope>NUCLEOTIDE SEQUENCE [LARGE SCALE GENOMIC DNA]</scope>
    <source>
        <strain evidence="2 3">583</strain>
    </source>
</reference>
<evidence type="ECO:0000313" key="2">
    <source>
        <dbReference type="EMBL" id="NBI05796.1"/>
    </source>
</evidence>
<dbReference type="PANTHER" id="PTHR43236">
    <property type="entry name" value="ANTITOXIN HIGA1"/>
    <property type="match status" value="1"/>
</dbReference>
<comment type="caution">
    <text evidence="2">The sequence shown here is derived from an EMBL/GenBank/DDBJ whole genome shotgun (WGS) entry which is preliminary data.</text>
</comment>
<accession>A0A845QWA5</accession>
<feature type="domain" description="IrrE N-terminal-like" evidence="1">
    <location>
        <begin position="38"/>
        <end position="138"/>
    </location>
</feature>
<dbReference type="Gene3D" id="1.10.10.2910">
    <property type="match status" value="1"/>
</dbReference>
<proteinExistence type="predicted"/>
<dbReference type="InterPro" id="IPR052345">
    <property type="entry name" value="Rad_response_metalloprotease"/>
</dbReference>
<dbReference type="InterPro" id="IPR010359">
    <property type="entry name" value="IrrE_HExxH"/>
</dbReference>
<dbReference type="RefSeq" id="WP_160196287.1">
    <property type="nucleotide sequence ID" value="NZ_QXXA01000004.1"/>
</dbReference>
<evidence type="ECO:0000313" key="3">
    <source>
        <dbReference type="Proteomes" id="UP000467132"/>
    </source>
</evidence>
<name>A0A845QWA5_9CLOT</name>
<dbReference type="Proteomes" id="UP000467132">
    <property type="component" value="Unassembled WGS sequence"/>
</dbReference>
<dbReference type="EMBL" id="QXXA01000004">
    <property type="protein sequence ID" value="NBI05796.1"/>
    <property type="molecule type" value="Genomic_DNA"/>
</dbReference>